<dbReference type="RefSeq" id="WP_126610002.1">
    <property type="nucleotide sequence ID" value="NZ_AP025144.1"/>
</dbReference>
<protein>
    <submittedName>
        <fullName evidence="2">Nucleoside-diphosphate sugar epimerase</fullName>
    </submittedName>
</protein>
<dbReference type="InterPro" id="IPR016040">
    <property type="entry name" value="NAD(P)-bd_dom"/>
</dbReference>
<organism evidence="2 3">
    <name type="scientific">Vibrio penaeicida</name>
    <dbReference type="NCBI Taxonomy" id="104609"/>
    <lineage>
        <taxon>Bacteria</taxon>
        <taxon>Pseudomonadati</taxon>
        <taxon>Pseudomonadota</taxon>
        <taxon>Gammaproteobacteria</taxon>
        <taxon>Vibrionales</taxon>
        <taxon>Vibrionaceae</taxon>
        <taxon>Vibrio</taxon>
    </lineage>
</organism>
<evidence type="ECO:0000259" key="1">
    <source>
        <dbReference type="Pfam" id="PF13460"/>
    </source>
</evidence>
<dbReference type="SUPFAM" id="SSF51735">
    <property type="entry name" value="NAD(P)-binding Rossmann-fold domains"/>
    <property type="match status" value="1"/>
</dbReference>
<proteinExistence type="predicted"/>
<evidence type="ECO:0000313" key="3">
    <source>
        <dbReference type="Proteomes" id="UP001156690"/>
    </source>
</evidence>
<dbReference type="Proteomes" id="UP001156690">
    <property type="component" value="Unassembled WGS sequence"/>
</dbReference>
<gene>
    <name evidence="2" type="ORF">GCM10007932_49880</name>
</gene>
<dbReference type="EMBL" id="BSNX01000074">
    <property type="protein sequence ID" value="GLQ75626.1"/>
    <property type="molecule type" value="Genomic_DNA"/>
</dbReference>
<sequence>MSIPESKVAIVAGGSGLVGHELMMLLLKEDAIAKVHAMGRRPTHLSHSKLKEHIHVDLSVTQWDENSSSPEIGFICLGTTLKQAGSKEKLAKVDVDLVCHVAQEMKLLGVTRIAVVSSYGADPDSYSHYLKCKGRMESAVSKMGFERVVFVRPGPLSGERDKPRKNEIITEYVLKLFSPLLIGKLGNFKPISGKDVAQCMLYSLFETQTSQIYPTIFDTRSMIALLDQFK</sequence>
<dbReference type="PANTHER" id="PTHR14097">
    <property type="entry name" value="OXIDOREDUCTASE HTATIP2"/>
    <property type="match status" value="1"/>
</dbReference>
<feature type="domain" description="NAD(P)-binding" evidence="1">
    <location>
        <begin position="13"/>
        <end position="205"/>
    </location>
</feature>
<dbReference type="PANTHER" id="PTHR14097:SF7">
    <property type="entry name" value="OXIDOREDUCTASE HTATIP2"/>
    <property type="match status" value="1"/>
</dbReference>
<dbReference type="InterPro" id="IPR036291">
    <property type="entry name" value="NAD(P)-bd_dom_sf"/>
</dbReference>
<reference evidence="3" key="1">
    <citation type="journal article" date="2019" name="Int. J. Syst. Evol. Microbiol.">
        <title>The Global Catalogue of Microorganisms (GCM) 10K type strain sequencing project: providing services to taxonomists for standard genome sequencing and annotation.</title>
        <authorList>
            <consortium name="The Broad Institute Genomics Platform"/>
            <consortium name="The Broad Institute Genome Sequencing Center for Infectious Disease"/>
            <person name="Wu L."/>
            <person name="Ma J."/>
        </authorList>
    </citation>
    <scope>NUCLEOTIDE SEQUENCE [LARGE SCALE GENOMIC DNA]</scope>
    <source>
        <strain evidence="3">NBRC 15640</strain>
    </source>
</reference>
<dbReference type="Gene3D" id="3.40.50.720">
    <property type="entry name" value="NAD(P)-binding Rossmann-like Domain"/>
    <property type="match status" value="1"/>
</dbReference>
<evidence type="ECO:0000313" key="2">
    <source>
        <dbReference type="EMBL" id="GLQ75626.1"/>
    </source>
</evidence>
<dbReference type="Pfam" id="PF13460">
    <property type="entry name" value="NAD_binding_10"/>
    <property type="match status" value="1"/>
</dbReference>
<dbReference type="AlphaFoldDB" id="A0AAV5NY89"/>
<accession>A0AAV5NY89</accession>
<keyword evidence="3" id="KW-1185">Reference proteome</keyword>
<comment type="caution">
    <text evidence="2">The sequence shown here is derived from an EMBL/GenBank/DDBJ whole genome shotgun (WGS) entry which is preliminary data.</text>
</comment>
<name>A0AAV5NY89_9VIBR</name>